<organism evidence="5 7">
    <name type="scientific">Rhizophagus clarus</name>
    <dbReference type="NCBI Taxonomy" id="94130"/>
    <lineage>
        <taxon>Eukaryota</taxon>
        <taxon>Fungi</taxon>
        <taxon>Fungi incertae sedis</taxon>
        <taxon>Mucoromycota</taxon>
        <taxon>Glomeromycotina</taxon>
        <taxon>Glomeromycetes</taxon>
        <taxon>Glomerales</taxon>
        <taxon>Glomeraceae</taxon>
        <taxon>Rhizophagus</taxon>
    </lineage>
</organism>
<dbReference type="GO" id="GO:0016740">
    <property type="term" value="F:transferase activity"/>
    <property type="evidence" value="ECO:0007669"/>
    <property type="project" value="UniProtKB-KW"/>
</dbReference>
<evidence type="ECO:0000313" key="5">
    <source>
        <dbReference type="EMBL" id="GBB94863.1"/>
    </source>
</evidence>
<dbReference type="InterPro" id="IPR019378">
    <property type="entry name" value="GDP-Fuc_O-FucTrfase"/>
</dbReference>
<evidence type="ECO:0000256" key="4">
    <source>
        <dbReference type="SAM" id="Phobius"/>
    </source>
</evidence>
<accession>A0A2Z6QXD4</accession>
<keyword evidence="4" id="KW-0472">Membrane</keyword>
<reference evidence="6" key="2">
    <citation type="submission" date="2019-10" db="EMBL/GenBank/DDBJ databases">
        <title>Conservation and host-specific expression of non-tandemly repeated heterogenous ribosome RNA gene in arbuscular mycorrhizal fungi.</title>
        <authorList>
            <person name="Maeda T."/>
            <person name="Kobayashi Y."/>
            <person name="Nakagawa T."/>
            <person name="Ezawa T."/>
            <person name="Yamaguchi K."/>
            <person name="Bino T."/>
            <person name="Nishimoto Y."/>
            <person name="Shigenobu S."/>
            <person name="Kawaguchi M."/>
        </authorList>
    </citation>
    <scope>NUCLEOTIDE SEQUENCE</scope>
    <source>
        <strain evidence="6">HR1</strain>
    </source>
</reference>
<dbReference type="AlphaFoldDB" id="A0A2Z6QXD4"/>
<gene>
    <name evidence="6" type="ORF">RCL2_002889400</name>
    <name evidence="5" type="ORF">RclHR1_02430004</name>
</gene>
<comment type="caution">
    <text evidence="5">The sequence shown here is derived from an EMBL/GenBank/DDBJ whole genome shotgun (WGS) entry which is preliminary data.</text>
</comment>
<evidence type="ECO:0000256" key="3">
    <source>
        <dbReference type="ARBA" id="ARBA00023277"/>
    </source>
</evidence>
<dbReference type="Pfam" id="PF10250">
    <property type="entry name" value="O-FucT"/>
    <property type="match status" value="1"/>
</dbReference>
<dbReference type="EMBL" id="BLAL01000313">
    <property type="protein sequence ID" value="GET02520.1"/>
    <property type="molecule type" value="Genomic_DNA"/>
</dbReference>
<evidence type="ECO:0000256" key="2">
    <source>
        <dbReference type="ARBA" id="ARBA00023253"/>
    </source>
</evidence>
<dbReference type="Gene3D" id="3.40.50.11350">
    <property type="match status" value="1"/>
</dbReference>
<evidence type="ECO:0000313" key="6">
    <source>
        <dbReference type="EMBL" id="GET02520.1"/>
    </source>
</evidence>
<keyword evidence="4" id="KW-0812">Transmembrane</keyword>
<evidence type="ECO:0000256" key="1">
    <source>
        <dbReference type="ARBA" id="ARBA00022679"/>
    </source>
</evidence>
<keyword evidence="3" id="KW-0119">Carbohydrate metabolism</keyword>
<keyword evidence="1" id="KW-0808">Transferase</keyword>
<dbReference type="GO" id="GO:0006004">
    <property type="term" value="P:fucose metabolic process"/>
    <property type="evidence" value="ECO:0007669"/>
    <property type="project" value="UniProtKB-KW"/>
</dbReference>
<feature type="transmembrane region" description="Helical" evidence="4">
    <location>
        <begin position="14"/>
        <end position="32"/>
    </location>
</feature>
<proteinExistence type="predicted"/>
<sequence>MSHEKINLCKSNKFLYKSILVIILIIITFSFTNDILFTTTSPSFTTVNITTTVTTTTIPLPSPSFDSEEKFLTYLPHNGFHNQRLALINGIILSYITNRTLIMPPILINYAPGTSTFYSLYNVLSTILEAKQYRKDHCYKDDENDEHNFCNNTLYSIYDDFTMLNWDQLFDFNEIRKHVKIVNRGYDFSLDNLKYNFNIGENDTYLFIEDKPYKFEFFDNDNSTRQINKVFKKKFFISNLKKIDEKLLHLSSLFSSKKIILENQDNIEFRQFIHNKLMVNDPRLLNISDKIIKKLGGKGNYIGLHIRVLDGFFRDVAEHNKDLLYNELMSYLLKSDLLRKSKIFFKYNLKECVANNIPIIYIATDSKDRRNRLRKFYKKIPCVFSLIDFSKDLDTLSYSSSDFDKDVNLKDFYVPIIDLLITAHGKVFFGTPKSTYSEMANEVNNLSNGKNAI</sequence>
<dbReference type="STRING" id="94130.A0A2Z6QXD4"/>
<protein>
    <submittedName>
        <fullName evidence="6">CigA protein</fullName>
    </submittedName>
</protein>
<dbReference type="Proteomes" id="UP000247702">
    <property type="component" value="Unassembled WGS sequence"/>
</dbReference>
<dbReference type="CDD" id="cd11296">
    <property type="entry name" value="O-FucT_like"/>
    <property type="match status" value="1"/>
</dbReference>
<dbReference type="PANTHER" id="PTHR36050">
    <property type="entry name" value="O-FUCOSYLTRANSFERASE 30"/>
    <property type="match status" value="1"/>
</dbReference>
<name>A0A2Z6QXD4_9GLOM</name>
<keyword evidence="7" id="KW-1185">Reference proteome</keyword>
<reference evidence="5 7" key="1">
    <citation type="submission" date="2017-11" db="EMBL/GenBank/DDBJ databases">
        <title>The genome of Rhizophagus clarus HR1 reveals common genetic basis of auxotrophy among arbuscular mycorrhizal fungi.</title>
        <authorList>
            <person name="Kobayashi Y."/>
        </authorList>
    </citation>
    <scope>NUCLEOTIDE SEQUENCE [LARGE SCALE GENOMIC DNA]</scope>
    <source>
        <strain evidence="5 7">HR1</strain>
    </source>
</reference>
<dbReference type="PANTHER" id="PTHR36050:SF1">
    <property type="entry name" value="O-FUCOSYLTRANSFERASE 30"/>
    <property type="match status" value="1"/>
</dbReference>
<dbReference type="EMBL" id="BEXD01001591">
    <property type="protein sequence ID" value="GBB94863.1"/>
    <property type="molecule type" value="Genomic_DNA"/>
</dbReference>
<keyword evidence="2" id="KW-0294">Fucose metabolism</keyword>
<dbReference type="OrthoDB" id="1882547at2759"/>
<evidence type="ECO:0000313" key="7">
    <source>
        <dbReference type="Proteomes" id="UP000247702"/>
    </source>
</evidence>
<dbReference type="Proteomes" id="UP000615446">
    <property type="component" value="Unassembled WGS sequence"/>
</dbReference>
<keyword evidence="4" id="KW-1133">Transmembrane helix</keyword>